<evidence type="ECO:0000259" key="3">
    <source>
        <dbReference type="Pfam" id="PF13817"/>
    </source>
</evidence>
<sequence length="396" mass="44660">TDVHHEPDSTLCRCGCQMKRIGEDVCEKLDYQPGVFTVERHVRGKWVCHQCETLIQAPVPAQIIDKGIPTSGLLAQVLVAKYADHLPLYRQSGIFERAGFTIPDSTLSEWVGRCGVALQPLVDALKRELLNQPVLHADETPLPMLKPGNGKTHRAYLWSYCSTPLSSMKAVVFDFAESRGGKHAEQFLDRWRGTLVCDDFPGYKALFKSGITEAGCMAHARRKFHELWANHSSQIAGEALDLYARLYAVEREVSLLTPGQRLAIRQMQAKPVADALHQWLLVQRQRVPGGGATFRAIDYSLNRWSAFTHYLNDPQVPIDNNWVENQIRPVALGRKNWMFAGSLRAGKRAAAIMSLIHSARLNGHDPYRYMKDVLERLPLQPFSRIGELLPHNWKPA</sequence>
<dbReference type="PANTHER" id="PTHR33678:SF1">
    <property type="entry name" value="BLL1576 PROTEIN"/>
    <property type="match status" value="1"/>
</dbReference>
<dbReference type="EMBL" id="JAGSPN010000025">
    <property type="protein sequence ID" value="MBR7784229.1"/>
    <property type="molecule type" value="Genomic_DNA"/>
</dbReference>
<evidence type="ECO:0000313" key="4">
    <source>
        <dbReference type="EMBL" id="MBR7784229.1"/>
    </source>
</evidence>
<feature type="domain" description="Transposase IS66 C-terminal" evidence="3">
    <location>
        <begin position="354"/>
        <end position="391"/>
    </location>
</feature>
<feature type="non-terminal residue" evidence="4">
    <location>
        <position position="1"/>
    </location>
</feature>
<dbReference type="Pfam" id="PF03050">
    <property type="entry name" value="DDE_Tnp_IS66"/>
    <property type="match status" value="1"/>
</dbReference>
<dbReference type="InterPro" id="IPR052344">
    <property type="entry name" value="Transposase-related"/>
</dbReference>
<dbReference type="Pfam" id="PF13005">
    <property type="entry name" value="zf-IS66"/>
    <property type="match status" value="1"/>
</dbReference>
<feature type="domain" description="Transposase IS66 central" evidence="1">
    <location>
        <begin position="66"/>
        <end position="347"/>
    </location>
</feature>
<comment type="caution">
    <text evidence="4">The sequence shown here is derived from an EMBL/GenBank/DDBJ whole genome shotgun (WGS) entry which is preliminary data.</text>
</comment>
<dbReference type="AlphaFoldDB" id="A0A941DQB5"/>
<dbReference type="PANTHER" id="PTHR33678">
    <property type="entry name" value="BLL1576 PROTEIN"/>
    <property type="match status" value="1"/>
</dbReference>
<accession>A0A941DQB5</accession>
<dbReference type="NCBIfam" id="NF033517">
    <property type="entry name" value="transpos_IS66"/>
    <property type="match status" value="1"/>
</dbReference>
<proteinExistence type="predicted"/>
<protein>
    <submittedName>
        <fullName evidence="4">IS66 family transposase</fullName>
    </submittedName>
</protein>
<feature type="domain" description="Transposase IS66 zinc-finger binding" evidence="2">
    <location>
        <begin position="11"/>
        <end position="52"/>
    </location>
</feature>
<dbReference type="InterPro" id="IPR004291">
    <property type="entry name" value="Transposase_IS66_central"/>
</dbReference>
<dbReference type="InterPro" id="IPR039552">
    <property type="entry name" value="IS66_C"/>
</dbReference>
<name>A0A941DQB5_9BURK</name>
<keyword evidence="5" id="KW-1185">Reference proteome</keyword>
<evidence type="ECO:0000313" key="5">
    <source>
        <dbReference type="Proteomes" id="UP000680067"/>
    </source>
</evidence>
<reference evidence="4" key="1">
    <citation type="submission" date="2021-04" db="EMBL/GenBank/DDBJ databases">
        <title>novel species isolated from subtropical streams in China.</title>
        <authorList>
            <person name="Lu H."/>
        </authorList>
    </citation>
    <scope>NUCLEOTIDE SEQUENCE</scope>
    <source>
        <strain evidence="4">LFS511W</strain>
    </source>
</reference>
<dbReference type="InterPro" id="IPR024474">
    <property type="entry name" value="Znf_dom_IS66"/>
</dbReference>
<gene>
    <name evidence="4" type="ORF">KDM89_19000</name>
</gene>
<organism evidence="4 5">
    <name type="scientific">Undibacterium luofuense</name>
    <dbReference type="NCBI Taxonomy" id="2828733"/>
    <lineage>
        <taxon>Bacteria</taxon>
        <taxon>Pseudomonadati</taxon>
        <taxon>Pseudomonadota</taxon>
        <taxon>Betaproteobacteria</taxon>
        <taxon>Burkholderiales</taxon>
        <taxon>Oxalobacteraceae</taxon>
        <taxon>Undibacterium</taxon>
    </lineage>
</organism>
<dbReference type="Pfam" id="PF13817">
    <property type="entry name" value="DDE_Tnp_IS66_C"/>
    <property type="match status" value="1"/>
</dbReference>
<evidence type="ECO:0000259" key="2">
    <source>
        <dbReference type="Pfam" id="PF13005"/>
    </source>
</evidence>
<dbReference type="RefSeq" id="WP_212689497.1">
    <property type="nucleotide sequence ID" value="NZ_JAGSPN010000025.1"/>
</dbReference>
<dbReference type="Proteomes" id="UP000680067">
    <property type="component" value="Unassembled WGS sequence"/>
</dbReference>
<evidence type="ECO:0000259" key="1">
    <source>
        <dbReference type="Pfam" id="PF03050"/>
    </source>
</evidence>